<reference evidence="2 3" key="1">
    <citation type="submission" date="2016-10" db="EMBL/GenBank/DDBJ databases">
        <authorList>
            <person name="de Groot N.N."/>
        </authorList>
    </citation>
    <scope>NUCLEOTIDE SEQUENCE [LARGE SCALE GENOMIC DNA]</scope>
    <source>
        <strain evidence="2 3">CGMCC 4.5506</strain>
    </source>
</reference>
<evidence type="ECO:0000259" key="1">
    <source>
        <dbReference type="Pfam" id="PF13452"/>
    </source>
</evidence>
<dbReference type="AlphaFoldDB" id="A0A222W068"/>
<name>A0A222W068_9PSEU</name>
<dbReference type="EMBL" id="FMZE01000005">
    <property type="protein sequence ID" value="SDD03397.1"/>
    <property type="molecule type" value="Genomic_DNA"/>
</dbReference>
<evidence type="ECO:0000313" key="2">
    <source>
        <dbReference type="EMBL" id="SDD03397.1"/>
    </source>
</evidence>
<dbReference type="STRING" id="530584.SAMN05421630_105275"/>
<dbReference type="KEGG" id="pmad:BAY61_16135"/>
<dbReference type="Pfam" id="PF13452">
    <property type="entry name" value="FAS1_DH_region"/>
    <property type="match status" value="1"/>
</dbReference>
<feature type="domain" description="FAS1-like dehydratase" evidence="1">
    <location>
        <begin position="14"/>
        <end position="169"/>
    </location>
</feature>
<gene>
    <name evidence="2" type="ORF">SAMN05421630_105275</name>
</gene>
<dbReference type="Gene3D" id="3.10.129.10">
    <property type="entry name" value="Hotdog Thioesterase"/>
    <property type="match status" value="1"/>
</dbReference>
<dbReference type="RefSeq" id="WP_211323578.1">
    <property type="nucleotide sequence ID" value="NZ_CP016353.1"/>
</dbReference>
<protein>
    <submittedName>
        <fullName evidence="2">N-terminal half of MaoC dehydratase</fullName>
    </submittedName>
</protein>
<dbReference type="SUPFAM" id="SSF54637">
    <property type="entry name" value="Thioesterase/thiol ester dehydrase-isomerase"/>
    <property type="match status" value="1"/>
</dbReference>
<proteinExistence type="predicted"/>
<dbReference type="InterPro" id="IPR039569">
    <property type="entry name" value="FAS1-like_DH_region"/>
</dbReference>
<accession>A0A222W068</accession>
<sequence length="193" mass="21555">MAAESLEARLAAFVGIEAEPPRTARYAVNEAMIRNWVEAHDDANPVYVDRAAAEETGRPGIVCPPAMISTWVMAGYRRHREIHRMRAEGVVEDFAYSRLSRLLDEAGYTSVVATNVDQTYPRDVRPGDRVTAHITIEAISGVKNTALGQGRFLTLRKRYHDADGELLADERFRLLRFKPGGGAEDDEEREGRA</sequence>
<keyword evidence="3" id="KW-1185">Reference proteome</keyword>
<organism evidence="2 3">
    <name type="scientific">Prauserella marina</name>
    <dbReference type="NCBI Taxonomy" id="530584"/>
    <lineage>
        <taxon>Bacteria</taxon>
        <taxon>Bacillati</taxon>
        <taxon>Actinomycetota</taxon>
        <taxon>Actinomycetes</taxon>
        <taxon>Pseudonocardiales</taxon>
        <taxon>Pseudonocardiaceae</taxon>
        <taxon>Prauserella</taxon>
    </lineage>
</organism>
<dbReference type="Proteomes" id="UP000199494">
    <property type="component" value="Unassembled WGS sequence"/>
</dbReference>
<evidence type="ECO:0000313" key="3">
    <source>
        <dbReference type="Proteomes" id="UP000199494"/>
    </source>
</evidence>
<dbReference type="InterPro" id="IPR029069">
    <property type="entry name" value="HotDog_dom_sf"/>
</dbReference>